<organism evidence="9 10">
    <name type="scientific">Microcella pacifica</name>
    <dbReference type="NCBI Taxonomy" id="2591847"/>
    <lineage>
        <taxon>Bacteria</taxon>
        <taxon>Bacillati</taxon>
        <taxon>Actinomycetota</taxon>
        <taxon>Actinomycetes</taxon>
        <taxon>Micrococcales</taxon>
        <taxon>Microbacteriaceae</taxon>
        <taxon>Microcella</taxon>
    </lineage>
</organism>
<gene>
    <name evidence="9" type="ORF">FK219_005830</name>
</gene>
<feature type="transmembrane region" description="Helical" evidence="8">
    <location>
        <begin position="309"/>
        <end position="332"/>
    </location>
</feature>
<keyword evidence="3" id="KW-0813">Transport</keyword>
<evidence type="ECO:0000256" key="2">
    <source>
        <dbReference type="ARBA" id="ARBA00010199"/>
    </source>
</evidence>
<dbReference type="PANTHER" id="PTHR42893:SF46">
    <property type="entry name" value="PROTEIN DETOXIFICATION 44, CHLOROPLASTIC"/>
    <property type="match status" value="1"/>
</dbReference>
<dbReference type="InterPro" id="IPR002528">
    <property type="entry name" value="MATE_fam"/>
</dbReference>
<dbReference type="GO" id="GO:0005886">
    <property type="term" value="C:plasma membrane"/>
    <property type="evidence" value="ECO:0007669"/>
    <property type="project" value="UniProtKB-SubCell"/>
</dbReference>
<name>A0A9E5JNN0_9MICO</name>
<evidence type="ECO:0000256" key="4">
    <source>
        <dbReference type="ARBA" id="ARBA00022475"/>
    </source>
</evidence>
<keyword evidence="10" id="KW-1185">Reference proteome</keyword>
<feature type="transmembrane region" description="Helical" evidence="8">
    <location>
        <begin position="92"/>
        <end position="113"/>
    </location>
</feature>
<evidence type="ECO:0000256" key="6">
    <source>
        <dbReference type="ARBA" id="ARBA00022989"/>
    </source>
</evidence>
<evidence type="ECO:0000256" key="7">
    <source>
        <dbReference type="ARBA" id="ARBA00023136"/>
    </source>
</evidence>
<dbReference type="Pfam" id="PF01554">
    <property type="entry name" value="MatE"/>
    <property type="match status" value="2"/>
</dbReference>
<feature type="transmembrane region" description="Helical" evidence="8">
    <location>
        <begin position="266"/>
        <end position="289"/>
    </location>
</feature>
<keyword evidence="4" id="KW-1003">Cell membrane</keyword>
<dbReference type="Proteomes" id="UP000818266">
    <property type="component" value="Unassembled WGS sequence"/>
</dbReference>
<dbReference type="InterPro" id="IPR044644">
    <property type="entry name" value="DinF-like"/>
</dbReference>
<evidence type="ECO:0000256" key="8">
    <source>
        <dbReference type="SAM" id="Phobius"/>
    </source>
</evidence>
<dbReference type="OrthoDB" id="5242355at2"/>
<feature type="transmembrane region" description="Helical" evidence="8">
    <location>
        <begin position="43"/>
        <end position="66"/>
    </location>
</feature>
<dbReference type="PANTHER" id="PTHR42893">
    <property type="entry name" value="PROTEIN DETOXIFICATION 44, CHLOROPLASTIC-RELATED"/>
    <property type="match status" value="1"/>
</dbReference>
<feature type="transmembrane region" description="Helical" evidence="8">
    <location>
        <begin position="161"/>
        <end position="180"/>
    </location>
</feature>
<sequence>MPAARALDRDIVRLALPSLGALVAEPLFVLTDTAMVGHLGAEPLAGLGLASTILQTTIGLLIFLAYATTPIVARRIGAGDERGAHAAGVDGLWLALGLGVALLLVMLPLSPWLLGLFGAEPEVAAAGEEYLSIAWWGIPGMLLVLAATGALRGLQEVRIPLYVAAVGFGANIALNAVLIYGLGWGLAGSAIGTVIAQWGMAIVLVAVVVRRARAASAPLRPGRAGLVAAARAGSWLLVRTLSLRIALVVTVVVATSLGTVELAATHIWFALYALLALALDALAIAGQALIGRGLGAADVPRVHAITRRLVGWGVVVGLALTAVLLASIPLLQVAMTSDAAVRDALPLAVAILALGLPLAGVVFVLDGVLIGAGDGRYLALTGVLNLGAYAAVLTRAASLELLLGAFTLVYLGARALTLGLRARGSGWIVTGATT</sequence>
<comment type="caution">
    <text evidence="9">The sequence shown here is derived from an EMBL/GenBank/DDBJ whole genome shotgun (WGS) entry which is preliminary data.</text>
</comment>
<evidence type="ECO:0000256" key="3">
    <source>
        <dbReference type="ARBA" id="ARBA00022448"/>
    </source>
</evidence>
<comment type="subcellular location">
    <subcellularLocation>
        <location evidence="1">Cell membrane</location>
        <topology evidence="1">Multi-pass membrane protein</topology>
    </subcellularLocation>
</comment>
<feature type="transmembrane region" description="Helical" evidence="8">
    <location>
        <begin position="186"/>
        <end position="209"/>
    </location>
</feature>
<dbReference type="GO" id="GO:0015297">
    <property type="term" value="F:antiporter activity"/>
    <property type="evidence" value="ECO:0007669"/>
    <property type="project" value="InterPro"/>
</dbReference>
<dbReference type="InterPro" id="IPR048279">
    <property type="entry name" value="MdtK-like"/>
</dbReference>
<keyword evidence="5 8" id="KW-0812">Transmembrane</keyword>
<evidence type="ECO:0000313" key="9">
    <source>
        <dbReference type="EMBL" id="NHF62757.1"/>
    </source>
</evidence>
<feature type="transmembrane region" description="Helical" evidence="8">
    <location>
        <begin position="241"/>
        <end position="260"/>
    </location>
</feature>
<feature type="transmembrane region" description="Helical" evidence="8">
    <location>
        <begin position="344"/>
        <end position="365"/>
    </location>
</feature>
<evidence type="ECO:0000256" key="1">
    <source>
        <dbReference type="ARBA" id="ARBA00004651"/>
    </source>
</evidence>
<dbReference type="PIRSF" id="PIRSF006603">
    <property type="entry name" value="DinF"/>
    <property type="match status" value="1"/>
</dbReference>
<dbReference type="RefSeq" id="WP_152583352.1">
    <property type="nucleotide sequence ID" value="NZ_VIKT02000007.1"/>
</dbReference>
<comment type="similarity">
    <text evidence="2">Belongs to the multi antimicrobial extrusion (MATE) (TC 2.A.66.1) family.</text>
</comment>
<feature type="transmembrane region" description="Helical" evidence="8">
    <location>
        <begin position="377"/>
        <end position="395"/>
    </location>
</feature>
<proteinExistence type="inferred from homology"/>
<protein>
    <submittedName>
        <fullName evidence="9">MATE family efflux transporter</fullName>
    </submittedName>
</protein>
<dbReference type="EMBL" id="VIKT02000007">
    <property type="protein sequence ID" value="NHF62757.1"/>
    <property type="molecule type" value="Genomic_DNA"/>
</dbReference>
<feature type="transmembrane region" description="Helical" evidence="8">
    <location>
        <begin position="12"/>
        <end position="31"/>
    </location>
</feature>
<evidence type="ECO:0000313" key="10">
    <source>
        <dbReference type="Proteomes" id="UP000818266"/>
    </source>
</evidence>
<reference evidence="9 10" key="1">
    <citation type="submission" date="2020-03" db="EMBL/GenBank/DDBJ databases">
        <title>Chryseoglobus sp. isolated from a deep-sea seamount.</title>
        <authorList>
            <person name="Zhang D.-C."/>
        </authorList>
    </citation>
    <scope>NUCLEOTIDE SEQUENCE [LARGE SCALE GENOMIC DNA]</scope>
    <source>
        <strain evidence="9 10">KN1116</strain>
    </source>
</reference>
<evidence type="ECO:0000256" key="5">
    <source>
        <dbReference type="ARBA" id="ARBA00022692"/>
    </source>
</evidence>
<dbReference type="GO" id="GO:0042910">
    <property type="term" value="F:xenobiotic transmembrane transporter activity"/>
    <property type="evidence" value="ECO:0007669"/>
    <property type="project" value="InterPro"/>
</dbReference>
<dbReference type="NCBIfam" id="TIGR00797">
    <property type="entry name" value="matE"/>
    <property type="match status" value="1"/>
</dbReference>
<keyword evidence="7 8" id="KW-0472">Membrane</keyword>
<feature type="transmembrane region" description="Helical" evidence="8">
    <location>
        <begin position="133"/>
        <end position="154"/>
    </location>
</feature>
<dbReference type="AlphaFoldDB" id="A0A9E5JNN0"/>
<accession>A0A9E5JNN0</accession>
<keyword evidence="6 8" id="KW-1133">Transmembrane helix</keyword>